<keyword evidence="2" id="KW-0067">ATP-binding</keyword>
<name>A0A848KEL6_9NOCA</name>
<dbReference type="GO" id="GO:0004016">
    <property type="term" value="F:adenylate cyclase activity"/>
    <property type="evidence" value="ECO:0007669"/>
    <property type="project" value="TreeGrafter"/>
</dbReference>
<dbReference type="InterPro" id="IPR016032">
    <property type="entry name" value="Sig_transdc_resp-reg_C-effctor"/>
</dbReference>
<gene>
    <name evidence="4" type="ORF">FGL95_05165</name>
</gene>
<dbReference type="InterPro" id="IPR000792">
    <property type="entry name" value="Tscrpt_reg_LuxR_C"/>
</dbReference>
<dbReference type="RefSeq" id="WP_169585080.1">
    <property type="nucleotide sequence ID" value="NZ_VCQU01000001.1"/>
</dbReference>
<organism evidence="4 5">
    <name type="scientific">Antrihabitans stalactiti</name>
    <dbReference type="NCBI Taxonomy" id="2584121"/>
    <lineage>
        <taxon>Bacteria</taxon>
        <taxon>Bacillati</taxon>
        <taxon>Actinomycetota</taxon>
        <taxon>Actinomycetes</taxon>
        <taxon>Mycobacteriales</taxon>
        <taxon>Nocardiaceae</taxon>
        <taxon>Antrihabitans</taxon>
    </lineage>
</organism>
<comment type="caution">
    <text evidence="4">The sequence shown here is derived from an EMBL/GenBank/DDBJ whole genome shotgun (WGS) entry which is preliminary data.</text>
</comment>
<evidence type="ECO:0000313" key="5">
    <source>
        <dbReference type="Proteomes" id="UP000535543"/>
    </source>
</evidence>
<dbReference type="EMBL" id="VCQU01000001">
    <property type="protein sequence ID" value="NMN94427.1"/>
    <property type="molecule type" value="Genomic_DNA"/>
</dbReference>
<accession>A0A848KEL6</accession>
<keyword evidence="5" id="KW-1185">Reference proteome</keyword>
<evidence type="ECO:0000256" key="1">
    <source>
        <dbReference type="ARBA" id="ARBA00022741"/>
    </source>
</evidence>
<dbReference type="InterPro" id="IPR003593">
    <property type="entry name" value="AAA+_ATPase"/>
</dbReference>
<dbReference type="AlphaFoldDB" id="A0A848KEL6"/>
<evidence type="ECO:0000313" key="4">
    <source>
        <dbReference type="EMBL" id="NMN94427.1"/>
    </source>
</evidence>
<dbReference type="SUPFAM" id="SSF46894">
    <property type="entry name" value="C-terminal effector domain of the bipartite response regulators"/>
    <property type="match status" value="1"/>
</dbReference>
<dbReference type="PANTHER" id="PTHR16305:SF35">
    <property type="entry name" value="TRANSCRIPTIONAL ACTIVATOR DOMAIN"/>
    <property type="match status" value="1"/>
</dbReference>
<dbReference type="PROSITE" id="PS50043">
    <property type="entry name" value="HTH_LUXR_2"/>
    <property type="match status" value="1"/>
</dbReference>
<reference evidence="4 5" key="1">
    <citation type="submission" date="2019-05" db="EMBL/GenBank/DDBJ databases">
        <authorList>
            <person name="Lee S.D."/>
        </authorList>
    </citation>
    <scope>NUCLEOTIDE SEQUENCE [LARGE SCALE GENOMIC DNA]</scope>
    <source>
        <strain evidence="4 5">YC2-7</strain>
    </source>
</reference>
<dbReference type="SMART" id="SM00421">
    <property type="entry name" value="HTH_LUXR"/>
    <property type="match status" value="1"/>
</dbReference>
<keyword evidence="1" id="KW-0547">Nucleotide-binding</keyword>
<dbReference type="PANTHER" id="PTHR16305">
    <property type="entry name" value="TESTICULAR SOLUBLE ADENYLYL CYCLASE"/>
    <property type="match status" value="1"/>
</dbReference>
<dbReference type="SMART" id="SM00382">
    <property type="entry name" value="AAA"/>
    <property type="match status" value="1"/>
</dbReference>
<dbReference type="Gene3D" id="1.10.10.10">
    <property type="entry name" value="Winged helix-like DNA-binding domain superfamily/Winged helix DNA-binding domain"/>
    <property type="match status" value="1"/>
</dbReference>
<dbReference type="CDD" id="cd06170">
    <property type="entry name" value="LuxR_C_like"/>
    <property type="match status" value="1"/>
</dbReference>
<reference evidence="4 5" key="2">
    <citation type="submission" date="2020-06" db="EMBL/GenBank/DDBJ databases">
        <title>Antribacter stalactiti gen. nov., sp. nov., a new member of the family Nacardiaceae isolated from a cave.</title>
        <authorList>
            <person name="Kim I.S."/>
        </authorList>
    </citation>
    <scope>NUCLEOTIDE SEQUENCE [LARGE SCALE GENOMIC DNA]</scope>
    <source>
        <strain evidence="4 5">YC2-7</strain>
    </source>
</reference>
<feature type="domain" description="HTH luxR-type" evidence="3">
    <location>
        <begin position="793"/>
        <end position="858"/>
    </location>
</feature>
<dbReference type="InterPro" id="IPR027417">
    <property type="entry name" value="P-loop_NTPase"/>
</dbReference>
<dbReference type="InterPro" id="IPR011990">
    <property type="entry name" value="TPR-like_helical_dom_sf"/>
</dbReference>
<dbReference type="Gene3D" id="1.25.40.10">
    <property type="entry name" value="Tetratricopeptide repeat domain"/>
    <property type="match status" value="1"/>
</dbReference>
<dbReference type="Pfam" id="PF13191">
    <property type="entry name" value="AAA_16"/>
    <property type="match status" value="1"/>
</dbReference>
<dbReference type="GO" id="GO:0005524">
    <property type="term" value="F:ATP binding"/>
    <property type="evidence" value="ECO:0007669"/>
    <property type="project" value="UniProtKB-KW"/>
</dbReference>
<dbReference type="SUPFAM" id="SSF48452">
    <property type="entry name" value="TPR-like"/>
    <property type="match status" value="1"/>
</dbReference>
<dbReference type="InterPro" id="IPR041664">
    <property type="entry name" value="AAA_16"/>
</dbReference>
<dbReference type="Proteomes" id="UP000535543">
    <property type="component" value="Unassembled WGS sequence"/>
</dbReference>
<proteinExistence type="predicted"/>
<sequence length="865" mass="92756">MALRALERDGQLAEIAAAFAEAQAKRGNVVLISGEAGIGKTTLVRAFLAGLDPSVRVLAGICDDLMAPRTLGALRDATLTTDGPLRQALTAGSLDDVMTSAVAEFAGPAPTVLVIEDLHWADDATLDVLGHLARRIESSPTLVVLTFRDDELSGAHPLRRLLGILSAASPTRLRLEPLTIGAVRELANDDGRDAAALHSTTGGNPFYVVEALAAAPGDVSPTVAATVLARVHRLSPGCQKALEQLCVVPGTIEFELAEELLGRSIDLLGEAEERRIIEMRPTGIGFRHELTRRALEHSLPAIVRRSANRSIIRVLLETEPLDLARLVHHASGAGDDRTVVAYAPAAGREAAKVGSHRQALIHYEAALRTNLLGPIDRAAVLDEYAWELYNAHRVADAVGASRQAVELHRSNDDGEAAGVTMVSLAHQLLLNGEPAQAFSTITEALTILEQIGSVSSRAYVTTYYGCMLGTAEVLAMAVPILERALKLAAEAERPDLQAMCSIYLGLCREDLANDERIAMIRQGVLDAAANGDHEGAGRGYTILAELLNRFGYLNELEECIAEGSAYMVDHDLPVYSLRFDIMRCQHMIRRGQWDAAERELRAVLETVDAGSMVGVIASAHLGKILARRGSADAAELVNSTFERAKAARINLPLAYAGLAHAEWSWLSGQPIASDASGPRWTPNSAHPVATPMYAEFLRHAQRGGQRVAVFAGCPEPWASALKGHWRAAADAWARIGDPYEQALELGDSGELGPMFQSLSILEGLGADAAAVVVRKRLRDMGVQRLPRGPAATTRANPSGLTERQSEVLALIGDGLTNTEIAQRLVLSVRTVDHHVSAILMKLEVSTRREAVALARRRAADAQPVR</sequence>
<dbReference type="GO" id="GO:0005737">
    <property type="term" value="C:cytoplasm"/>
    <property type="evidence" value="ECO:0007669"/>
    <property type="project" value="TreeGrafter"/>
</dbReference>
<evidence type="ECO:0000256" key="2">
    <source>
        <dbReference type="ARBA" id="ARBA00022840"/>
    </source>
</evidence>
<dbReference type="PRINTS" id="PR00038">
    <property type="entry name" value="HTHLUXR"/>
</dbReference>
<dbReference type="InterPro" id="IPR036388">
    <property type="entry name" value="WH-like_DNA-bd_sf"/>
</dbReference>
<dbReference type="Gene3D" id="3.40.50.300">
    <property type="entry name" value="P-loop containing nucleotide triphosphate hydrolases"/>
    <property type="match status" value="1"/>
</dbReference>
<dbReference type="GO" id="GO:0006355">
    <property type="term" value="P:regulation of DNA-templated transcription"/>
    <property type="evidence" value="ECO:0007669"/>
    <property type="project" value="InterPro"/>
</dbReference>
<dbReference type="GO" id="GO:0003677">
    <property type="term" value="F:DNA binding"/>
    <property type="evidence" value="ECO:0007669"/>
    <property type="project" value="InterPro"/>
</dbReference>
<dbReference type="SUPFAM" id="SSF52540">
    <property type="entry name" value="P-loop containing nucleoside triphosphate hydrolases"/>
    <property type="match status" value="1"/>
</dbReference>
<dbReference type="Pfam" id="PF00196">
    <property type="entry name" value="GerE"/>
    <property type="match status" value="1"/>
</dbReference>
<dbReference type="PROSITE" id="PS00622">
    <property type="entry name" value="HTH_LUXR_1"/>
    <property type="match status" value="1"/>
</dbReference>
<protein>
    <recommendedName>
        <fullName evidence="3">HTH luxR-type domain-containing protein</fullName>
    </recommendedName>
</protein>
<evidence type="ECO:0000259" key="3">
    <source>
        <dbReference type="PROSITE" id="PS50043"/>
    </source>
</evidence>